<evidence type="ECO:0000259" key="2">
    <source>
        <dbReference type="Pfam" id="PF13966"/>
    </source>
</evidence>
<dbReference type="PANTHER" id="PTHR33116:SF78">
    <property type="entry name" value="OS12G0587133 PROTEIN"/>
    <property type="match status" value="1"/>
</dbReference>
<dbReference type="InterPro" id="IPR002156">
    <property type="entry name" value="RNaseH_domain"/>
</dbReference>
<gene>
    <name evidence="3" type="ORF">LITE_LOCUS25316</name>
</gene>
<comment type="caution">
    <text evidence="3">The sequence shown here is derived from an EMBL/GenBank/DDBJ whole genome shotgun (WGS) entry which is preliminary data.</text>
</comment>
<dbReference type="Gene3D" id="3.30.420.10">
    <property type="entry name" value="Ribonuclease H-like superfamily/Ribonuclease H"/>
    <property type="match status" value="1"/>
</dbReference>
<dbReference type="InterPro" id="IPR036397">
    <property type="entry name" value="RNaseH_sf"/>
</dbReference>
<dbReference type="InterPro" id="IPR044730">
    <property type="entry name" value="RNase_H-like_dom_plant"/>
</dbReference>
<dbReference type="Pfam" id="PF13966">
    <property type="entry name" value="zf-RVT"/>
    <property type="match status" value="1"/>
</dbReference>
<sequence length="597" mass="68512">MDNKLTTWKAKTLSLAGRVTLATSVLNSLPSYAMQSSVLPATICEAIDKRIRGFIWGSQEGVRKAHLISWETICKPKSQGGLGLRSARSMNMAFLIKLAWQILNHEDALWVKVLQGKYFKQRNGAILSMKKSNHSSLWKGILKAMPLMKSGCCWSIRNGETTSFWTHPWLDTGITLDSYLVQDIPDSERYSAVAEWTTADGKWDWDRLESLLPDDALNLIAGCEPPNPELGEDKTIWGLEADGRFRLKSAYYLAATGDEGEDADTSWKGIWKWKGPNRVKHFFWLVFHDRLMTNHERKRRKITTLDKCNHCNEEGETIEHILRSCSKAREVWCKLRHRMVESNLQIPLEEWLMRNLLDEDKGIDFGLICWHLWKQRNEEVLDGKSYSKQGLLCRIGAWFNIIRNAHSFWESIANEPRRVLQTKEITWKPPHHEWIQIQSDGSVHHGSGKAAAGGLFRDHLGRCHRAFVCNLGSCSITHAELKGAMEGLKIAWEEGYRKIELNLDSETAISIINNHSEDDHRHGQTAAMFRNLLDRDWEIKISHVYRESNCAADYLANVGHDSPFGTHFFDVCDPGLRYWLQYDVMGIAQERSINTMH</sequence>
<reference evidence="3" key="1">
    <citation type="submission" date="2022-08" db="EMBL/GenBank/DDBJ databases">
        <authorList>
            <person name="Gutierrez-Valencia J."/>
        </authorList>
    </citation>
    <scope>NUCLEOTIDE SEQUENCE</scope>
</reference>
<proteinExistence type="predicted"/>
<dbReference type="AlphaFoldDB" id="A0AAV0LR61"/>
<accession>A0AAV0LR61</accession>
<dbReference type="GO" id="GO:0004523">
    <property type="term" value="F:RNA-DNA hybrid ribonuclease activity"/>
    <property type="evidence" value="ECO:0007669"/>
    <property type="project" value="InterPro"/>
</dbReference>
<feature type="domain" description="Reverse transcriptase zinc-binding" evidence="2">
    <location>
        <begin position="245"/>
        <end position="332"/>
    </location>
</feature>
<protein>
    <submittedName>
        <fullName evidence="3">Uncharacterized protein</fullName>
    </submittedName>
</protein>
<evidence type="ECO:0000313" key="3">
    <source>
        <dbReference type="EMBL" id="CAI0437049.1"/>
    </source>
</evidence>
<feature type="domain" description="RNase H type-1" evidence="1">
    <location>
        <begin position="439"/>
        <end position="557"/>
    </location>
</feature>
<dbReference type="CDD" id="cd06222">
    <property type="entry name" value="RNase_H_like"/>
    <property type="match status" value="1"/>
</dbReference>
<name>A0AAV0LR61_9ROSI</name>
<evidence type="ECO:0000313" key="4">
    <source>
        <dbReference type="Proteomes" id="UP001154282"/>
    </source>
</evidence>
<dbReference type="PANTHER" id="PTHR33116">
    <property type="entry name" value="REVERSE TRANSCRIPTASE ZINC-BINDING DOMAIN-CONTAINING PROTEIN-RELATED-RELATED"/>
    <property type="match status" value="1"/>
</dbReference>
<evidence type="ECO:0000259" key="1">
    <source>
        <dbReference type="Pfam" id="PF13456"/>
    </source>
</evidence>
<dbReference type="SUPFAM" id="SSF53098">
    <property type="entry name" value="Ribonuclease H-like"/>
    <property type="match status" value="1"/>
</dbReference>
<keyword evidence="4" id="KW-1185">Reference proteome</keyword>
<dbReference type="Proteomes" id="UP001154282">
    <property type="component" value="Unassembled WGS sequence"/>
</dbReference>
<dbReference type="GO" id="GO:0003676">
    <property type="term" value="F:nucleic acid binding"/>
    <property type="evidence" value="ECO:0007669"/>
    <property type="project" value="InterPro"/>
</dbReference>
<dbReference type="Pfam" id="PF13456">
    <property type="entry name" value="RVT_3"/>
    <property type="match status" value="1"/>
</dbReference>
<dbReference type="EMBL" id="CAMGYJ010000006">
    <property type="protein sequence ID" value="CAI0437049.1"/>
    <property type="molecule type" value="Genomic_DNA"/>
</dbReference>
<dbReference type="InterPro" id="IPR012337">
    <property type="entry name" value="RNaseH-like_sf"/>
</dbReference>
<organism evidence="3 4">
    <name type="scientific">Linum tenue</name>
    <dbReference type="NCBI Taxonomy" id="586396"/>
    <lineage>
        <taxon>Eukaryota</taxon>
        <taxon>Viridiplantae</taxon>
        <taxon>Streptophyta</taxon>
        <taxon>Embryophyta</taxon>
        <taxon>Tracheophyta</taxon>
        <taxon>Spermatophyta</taxon>
        <taxon>Magnoliopsida</taxon>
        <taxon>eudicotyledons</taxon>
        <taxon>Gunneridae</taxon>
        <taxon>Pentapetalae</taxon>
        <taxon>rosids</taxon>
        <taxon>fabids</taxon>
        <taxon>Malpighiales</taxon>
        <taxon>Linaceae</taxon>
        <taxon>Linum</taxon>
    </lineage>
</organism>
<dbReference type="InterPro" id="IPR026960">
    <property type="entry name" value="RVT-Znf"/>
</dbReference>